<name>A0ABV6AWA0_9DEIO</name>
<organism evidence="1 2">
    <name type="scientific">Deinococcus oregonensis</name>
    <dbReference type="NCBI Taxonomy" id="1805970"/>
    <lineage>
        <taxon>Bacteria</taxon>
        <taxon>Thermotogati</taxon>
        <taxon>Deinococcota</taxon>
        <taxon>Deinococci</taxon>
        <taxon>Deinococcales</taxon>
        <taxon>Deinococcaceae</taxon>
        <taxon>Deinococcus</taxon>
    </lineage>
</organism>
<dbReference type="PANTHER" id="PTHR43481:SF4">
    <property type="entry name" value="GLYCEROL-1-PHOSPHATE PHOSPHOHYDROLASE 1-RELATED"/>
    <property type="match status" value="1"/>
</dbReference>
<sequence>MTVSEPLLDARAQGIRALIFDFDGTILDTESREFWHWQELYRTHGRELALTDWQRGIGTWDAFDPWAGLPDTVRADREQVHAELHGRILADIQDQDVRPGVRAVLEAVKPAGLRLALATSSDRAWVTRWLEHHGMLHLFEVMATRDDVARVKPDPELYLLAAERLGLKPEECIAVEDSLNGATAAVAAGTRVLVVPNDVTRTQPFPSAWPRIGGYEGGLAEVVRAALGG</sequence>
<dbReference type="Proteomes" id="UP001589733">
    <property type="component" value="Unassembled WGS sequence"/>
</dbReference>
<dbReference type="PANTHER" id="PTHR43481">
    <property type="entry name" value="FRUCTOSE-1-PHOSPHATE PHOSPHATASE"/>
    <property type="match status" value="1"/>
</dbReference>
<comment type="caution">
    <text evidence="1">The sequence shown here is derived from an EMBL/GenBank/DDBJ whole genome shotgun (WGS) entry which is preliminary data.</text>
</comment>
<protein>
    <submittedName>
        <fullName evidence="1">HAD family hydrolase</fullName>
    </submittedName>
</protein>
<dbReference type="PRINTS" id="PR00413">
    <property type="entry name" value="HADHALOGNASE"/>
</dbReference>
<dbReference type="NCBIfam" id="TIGR01509">
    <property type="entry name" value="HAD-SF-IA-v3"/>
    <property type="match status" value="1"/>
</dbReference>
<dbReference type="SFLD" id="SFLDG01135">
    <property type="entry name" value="C1.5.6:_HAD__Beta-PGM__Phospha"/>
    <property type="match status" value="1"/>
</dbReference>
<keyword evidence="2" id="KW-1185">Reference proteome</keyword>
<dbReference type="SFLD" id="SFLDG01129">
    <property type="entry name" value="C1.5:_HAD__Beta-PGM__Phosphata"/>
    <property type="match status" value="1"/>
</dbReference>
<gene>
    <name evidence="1" type="ORF">ACFFLM_07295</name>
</gene>
<dbReference type="Gene3D" id="3.40.50.1000">
    <property type="entry name" value="HAD superfamily/HAD-like"/>
    <property type="match status" value="1"/>
</dbReference>
<proteinExistence type="predicted"/>
<dbReference type="InterPro" id="IPR023214">
    <property type="entry name" value="HAD_sf"/>
</dbReference>
<dbReference type="RefSeq" id="WP_380007423.1">
    <property type="nucleotide sequence ID" value="NZ_JBHLYR010000024.1"/>
</dbReference>
<keyword evidence="1" id="KW-0378">Hydrolase</keyword>
<accession>A0ABV6AWA0</accession>
<dbReference type="SUPFAM" id="SSF56784">
    <property type="entry name" value="HAD-like"/>
    <property type="match status" value="1"/>
</dbReference>
<dbReference type="Pfam" id="PF00702">
    <property type="entry name" value="Hydrolase"/>
    <property type="match status" value="1"/>
</dbReference>
<reference evidence="1 2" key="1">
    <citation type="submission" date="2024-09" db="EMBL/GenBank/DDBJ databases">
        <authorList>
            <person name="Sun Q."/>
            <person name="Mori K."/>
        </authorList>
    </citation>
    <scope>NUCLEOTIDE SEQUENCE [LARGE SCALE GENOMIC DNA]</scope>
    <source>
        <strain evidence="1 2">JCM 13503</strain>
    </source>
</reference>
<dbReference type="Gene3D" id="1.10.150.240">
    <property type="entry name" value="Putative phosphatase, domain 2"/>
    <property type="match status" value="1"/>
</dbReference>
<dbReference type="CDD" id="cd16423">
    <property type="entry name" value="HAD_BPGM-like"/>
    <property type="match status" value="1"/>
</dbReference>
<dbReference type="InterPro" id="IPR023198">
    <property type="entry name" value="PGP-like_dom2"/>
</dbReference>
<dbReference type="EMBL" id="JBHLYR010000024">
    <property type="protein sequence ID" value="MFB9991771.1"/>
    <property type="molecule type" value="Genomic_DNA"/>
</dbReference>
<dbReference type="GO" id="GO:0016787">
    <property type="term" value="F:hydrolase activity"/>
    <property type="evidence" value="ECO:0007669"/>
    <property type="project" value="UniProtKB-KW"/>
</dbReference>
<dbReference type="InterPro" id="IPR051806">
    <property type="entry name" value="HAD-like_SPP"/>
</dbReference>
<evidence type="ECO:0000313" key="1">
    <source>
        <dbReference type="EMBL" id="MFB9991771.1"/>
    </source>
</evidence>
<evidence type="ECO:0000313" key="2">
    <source>
        <dbReference type="Proteomes" id="UP001589733"/>
    </source>
</evidence>
<dbReference type="InterPro" id="IPR036412">
    <property type="entry name" value="HAD-like_sf"/>
</dbReference>
<dbReference type="SFLD" id="SFLDS00003">
    <property type="entry name" value="Haloacid_Dehalogenase"/>
    <property type="match status" value="1"/>
</dbReference>
<dbReference type="InterPro" id="IPR006439">
    <property type="entry name" value="HAD-SF_hydro_IA"/>
</dbReference>